<dbReference type="GO" id="GO:0005524">
    <property type="term" value="F:ATP binding"/>
    <property type="evidence" value="ECO:0007669"/>
    <property type="project" value="UniProtKB-KW"/>
</dbReference>
<dbReference type="Gene3D" id="3.30.565.10">
    <property type="entry name" value="Histidine kinase-like ATPase, C-terminal domain"/>
    <property type="match status" value="1"/>
</dbReference>
<evidence type="ECO:0000256" key="6">
    <source>
        <dbReference type="ARBA" id="ARBA00022679"/>
    </source>
</evidence>
<evidence type="ECO:0000256" key="8">
    <source>
        <dbReference type="ARBA" id="ARBA00022741"/>
    </source>
</evidence>
<dbReference type="InterPro" id="IPR003661">
    <property type="entry name" value="HisK_dim/P_dom"/>
</dbReference>
<feature type="domain" description="Histidine kinase" evidence="14">
    <location>
        <begin position="361"/>
        <end position="570"/>
    </location>
</feature>
<gene>
    <name evidence="15" type="ORF">WNY59_13535</name>
</gene>
<dbReference type="InterPro" id="IPR005467">
    <property type="entry name" value="His_kinase_dom"/>
</dbReference>
<dbReference type="InterPro" id="IPR036890">
    <property type="entry name" value="HATPase_C_sf"/>
</dbReference>
<evidence type="ECO:0000256" key="3">
    <source>
        <dbReference type="ARBA" id="ARBA00012438"/>
    </source>
</evidence>
<dbReference type="InterPro" id="IPR029151">
    <property type="entry name" value="Sensor-like_sf"/>
</dbReference>
<evidence type="ECO:0000256" key="13">
    <source>
        <dbReference type="SAM" id="Phobius"/>
    </source>
</evidence>
<keyword evidence="16" id="KW-1185">Reference proteome</keyword>
<dbReference type="InterPro" id="IPR003594">
    <property type="entry name" value="HATPase_dom"/>
</dbReference>
<evidence type="ECO:0000256" key="2">
    <source>
        <dbReference type="ARBA" id="ARBA00004651"/>
    </source>
</evidence>
<sequence>MSEPLGPDIQIAQRARRSVYYTLIVVVIAATTLLFLAAVSYFRSIEIQEARNRLSLYEKSLSDGLERFQHLPYVLARDAQVIAGAKGFALDQLNVRLRGFAEKAKLEAVYLLDSFGTAIAASNFGTASSFVGQNYAFRPYYMNAMRGQTGEFFGVGTTTGRPGYFISEPIVDANGRPFAAIVIKLDMSGLERAWVDAGEKIFVANDSGIIVLTSHSEWLYKTLVALTPEQRINIMNKRQFGNQPLDLLDWKKTDPYAAYIGDERFIHVTSPADRLGWEVHFFQDERRIYERAALAAGVFGIFVVLLLVFAVFLRSERIRQAFAVSQSDRNKLIIANKELRNAQKELSQSSKLAALGQLSASVTHELGQPISALRNYLAAAEISGHITSKATLQNFSGVIDRMDNLTKQLRLFIKPGMEKFERFEIGDVIDGAMALVEHDIIAAGIDIDCALDARQALVCGNKLRLEQVVVNLIQNSIAAMDDADRKTLKIRAQISEQDVVVSVSDTGHGIGIKKIDELQEPFHTTRASGTGMGLGLSISAEIVKDHNGHMTAENLPDGGSIFSIYLPQIIASVNP</sequence>
<evidence type="ECO:0000313" key="15">
    <source>
        <dbReference type="EMBL" id="MEM5502612.1"/>
    </source>
</evidence>
<keyword evidence="6" id="KW-0808">Transferase</keyword>
<evidence type="ECO:0000256" key="7">
    <source>
        <dbReference type="ARBA" id="ARBA00022692"/>
    </source>
</evidence>
<evidence type="ECO:0000256" key="9">
    <source>
        <dbReference type="ARBA" id="ARBA00022777"/>
    </source>
</evidence>
<dbReference type="EMBL" id="JBBMQO010000007">
    <property type="protein sequence ID" value="MEM5502612.1"/>
    <property type="molecule type" value="Genomic_DNA"/>
</dbReference>
<dbReference type="InterPro" id="IPR017055">
    <property type="entry name" value="Sig_transdc_His_kinase_DctB"/>
</dbReference>
<keyword evidence="5" id="KW-0597">Phosphoprotein</keyword>
<dbReference type="Gene3D" id="6.10.250.3020">
    <property type="match status" value="1"/>
</dbReference>
<dbReference type="SUPFAM" id="SSF103190">
    <property type="entry name" value="Sensory domain-like"/>
    <property type="match status" value="1"/>
</dbReference>
<dbReference type="PRINTS" id="PR00344">
    <property type="entry name" value="BCTRLSENSOR"/>
</dbReference>
<comment type="subcellular location">
    <subcellularLocation>
        <location evidence="2">Cell membrane</location>
        <topology evidence="2">Multi-pass membrane protein</topology>
    </subcellularLocation>
</comment>
<keyword evidence="13" id="KW-0472">Membrane</keyword>
<dbReference type="SUPFAM" id="SSF47384">
    <property type="entry name" value="Homodimeric domain of signal transducing histidine kinase"/>
    <property type="match status" value="1"/>
</dbReference>
<protein>
    <recommendedName>
        <fullName evidence="3">histidine kinase</fullName>
        <ecNumber evidence="3">2.7.13.3</ecNumber>
    </recommendedName>
</protein>
<keyword evidence="8" id="KW-0547">Nucleotide-binding</keyword>
<evidence type="ECO:0000259" key="14">
    <source>
        <dbReference type="PROSITE" id="PS50109"/>
    </source>
</evidence>
<dbReference type="InterPro" id="IPR004358">
    <property type="entry name" value="Sig_transdc_His_kin-like_C"/>
</dbReference>
<dbReference type="Pfam" id="PF02518">
    <property type="entry name" value="HATPase_c"/>
    <property type="match status" value="1"/>
</dbReference>
<dbReference type="SMART" id="SM00387">
    <property type="entry name" value="HATPase_c"/>
    <property type="match status" value="1"/>
</dbReference>
<dbReference type="PANTHER" id="PTHR43065:SF46">
    <property type="entry name" value="C4-DICARBOXYLATE TRANSPORT SENSOR PROTEIN DCTB"/>
    <property type="match status" value="1"/>
</dbReference>
<name>A0ABU9T900_9HYPH</name>
<comment type="caution">
    <text evidence="15">The sequence shown here is derived from an EMBL/GenBank/DDBJ whole genome shotgun (WGS) entry which is preliminary data.</text>
</comment>
<dbReference type="PIRSF" id="PIRSF036431">
    <property type="entry name" value="STHK_DctB"/>
    <property type="match status" value="1"/>
</dbReference>
<dbReference type="CDD" id="cd12914">
    <property type="entry name" value="PDC1_DGC_like"/>
    <property type="match status" value="1"/>
</dbReference>
<keyword evidence="9" id="KW-0418">Kinase</keyword>
<keyword evidence="11 13" id="KW-1133">Transmembrane helix</keyword>
<evidence type="ECO:0000256" key="1">
    <source>
        <dbReference type="ARBA" id="ARBA00000085"/>
    </source>
</evidence>
<dbReference type="SUPFAM" id="SSF55874">
    <property type="entry name" value="ATPase domain of HSP90 chaperone/DNA topoisomerase II/histidine kinase"/>
    <property type="match status" value="1"/>
</dbReference>
<evidence type="ECO:0000256" key="11">
    <source>
        <dbReference type="ARBA" id="ARBA00022989"/>
    </source>
</evidence>
<dbReference type="Proteomes" id="UP001477870">
    <property type="component" value="Unassembled WGS sequence"/>
</dbReference>
<dbReference type="RefSeq" id="WP_342848880.1">
    <property type="nucleotide sequence ID" value="NZ_JBBMQO010000007.1"/>
</dbReference>
<proteinExistence type="predicted"/>
<evidence type="ECO:0000256" key="4">
    <source>
        <dbReference type="ARBA" id="ARBA00022475"/>
    </source>
</evidence>
<dbReference type="InterPro" id="IPR036097">
    <property type="entry name" value="HisK_dim/P_sf"/>
</dbReference>
<accession>A0ABU9T900</accession>
<dbReference type="Gene3D" id="3.30.450.20">
    <property type="entry name" value="PAS domain"/>
    <property type="match status" value="2"/>
</dbReference>
<dbReference type="Gene3D" id="1.10.287.130">
    <property type="match status" value="1"/>
</dbReference>
<dbReference type="EC" id="2.7.13.3" evidence="3"/>
<dbReference type="PROSITE" id="PS50109">
    <property type="entry name" value="HIS_KIN"/>
    <property type="match status" value="1"/>
</dbReference>
<feature type="transmembrane region" description="Helical" evidence="13">
    <location>
        <begin position="20"/>
        <end position="42"/>
    </location>
</feature>
<keyword evidence="12" id="KW-0902">Two-component regulatory system</keyword>
<evidence type="ECO:0000256" key="5">
    <source>
        <dbReference type="ARBA" id="ARBA00022553"/>
    </source>
</evidence>
<evidence type="ECO:0000313" key="16">
    <source>
        <dbReference type="Proteomes" id="UP001477870"/>
    </source>
</evidence>
<keyword evidence="7 13" id="KW-0812">Transmembrane</keyword>
<comment type="catalytic activity">
    <reaction evidence="1">
        <text>ATP + protein L-histidine = ADP + protein N-phospho-L-histidine.</text>
        <dbReference type="EC" id="2.7.13.3"/>
    </reaction>
</comment>
<dbReference type="CDD" id="cd00082">
    <property type="entry name" value="HisKA"/>
    <property type="match status" value="1"/>
</dbReference>
<keyword evidence="4" id="KW-1003">Cell membrane</keyword>
<organism evidence="15 16">
    <name type="scientific">Ahrensia kielensis</name>
    <dbReference type="NCBI Taxonomy" id="76980"/>
    <lineage>
        <taxon>Bacteria</taxon>
        <taxon>Pseudomonadati</taxon>
        <taxon>Pseudomonadota</taxon>
        <taxon>Alphaproteobacteria</taxon>
        <taxon>Hyphomicrobiales</taxon>
        <taxon>Ahrensiaceae</taxon>
        <taxon>Ahrensia</taxon>
    </lineage>
</organism>
<keyword evidence="10 15" id="KW-0067">ATP-binding</keyword>
<evidence type="ECO:0000256" key="10">
    <source>
        <dbReference type="ARBA" id="ARBA00022840"/>
    </source>
</evidence>
<reference evidence="15 16" key="1">
    <citation type="submission" date="2024-03" db="EMBL/GenBank/DDBJ databases">
        <title>Community enrichment and isolation of bacterial strains for fucoidan degradation.</title>
        <authorList>
            <person name="Sichert A."/>
        </authorList>
    </citation>
    <scope>NUCLEOTIDE SEQUENCE [LARGE SCALE GENOMIC DNA]</scope>
    <source>
        <strain evidence="15 16">AS62</strain>
    </source>
</reference>
<dbReference type="PANTHER" id="PTHR43065">
    <property type="entry name" value="SENSOR HISTIDINE KINASE"/>
    <property type="match status" value="1"/>
</dbReference>
<evidence type="ECO:0000256" key="12">
    <source>
        <dbReference type="ARBA" id="ARBA00023012"/>
    </source>
</evidence>
<feature type="transmembrane region" description="Helical" evidence="13">
    <location>
        <begin position="292"/>
        <end position="313"/>
    </location>
</feature>